<evidence type="ECO:0000256" key="7">
    <source>
        <dbReference type="PROSITE-ProRule" id="PRU00221"/>
    </source>
</evidence>
<dbReference type="PROSITE" id="PS50294">
    <property type="entry name" value="WD_REPEATS_REGION"/>
    <property type="match status" value="6"/>
</dbReference>
<feature type="repeat" description="WD" evidence="7">
    <location>
        <begin position="476"/>
        <end position="526"/>
    </location>
</feature>
<dbReference type="PROSITE" id="PS50082">
    <property type="entry name" value="WD_REPEATS_2"/>
    <property type="match status" value="6"/>
</dbReference>
<dbReference type="GO" id="GO:0003714">
    <property type="term" value="F:transcription corepressor activity"/>
    <property type="evidence" value="ECO:0000318"/>
    <property type="project" value="GO_Central"/>
</dbReference>
<evidence type="ECO:0000256" key="5">
    <source>
        <dbReference type="ARBA" id="ARBA00023163"/>
    </source>
</evidence>
<evidence type="ECO:0000313" key="10">
    <source>
        <dbReference type="Proteomes" id="UP000222542"/>
    </source>
</evidence>
<gene>
    <name evidence="9" type="ORF">T459_30858</name>
</gene>
<comment type="caution">
    <text evidence="9">The sequence shown here is derived from an EMBL/GenBank/DDBJ whole genome shotgun (WGS) entry which is preliminary data.</text>
</comment>
<dbReference type="InterPro" id="IPR015943">
    <property type="entry name" value="WD40/YVTN_repeat-like_dom_sf"/>
</dbReference>
<comment type="subcellular location">
    <subcellularLocation>
        <location evidence="1">Nucleus</location>
    </subcellularLocation>
</comment>
<evidence type="ECO:0000256" key="3">
    <source>
        <dbReference type="ARBA" id="ARBA00022737"/>
    </source>
</evidence>
<dbReference type="OMA" id="KWNKCGN"/>
<name>A0A1U8EY19_CAPAN</name>
<dbReference type="InterPro" id="IPR006594">
    <property type="entry name" value="LisH"/>
</dbReference>
<dbReference type="PROSITE" id="PS50896">
    <property type="entry name" value="LISH"/>
    <property type="match status" value="1"/>
</dbReference>
<keyword evidence="4" id="KW-0805">Transcription regulation</keyword>
<dbReference type="GO" id="GO:0006357">
    <property type="term" value="P:regulation of transcription by RNA polymerase II"/>
    <property type="evidence" value="ECO:0000318"/>
    <property type="project" value="GO_Central"/>
</dbReference>
<dbReference type="Pfam" id="PF00400">
    <property type="entry name" value="WD40"/>
    <property type="match status" value="7"/>
</dbReference>
<organism evidence="9 10">
    <name type="scientific">Capsicum annuum</name>
    <name type="common">Capsicum pepper</name>
    <dbReference type="NCBI Taxonomy" id="4072"/>
    <lineage>
        <taxon>Eukaryota</taxon>
        <taxon>Viridiplantae</taxon>
        <taxon>Streptophyta</taxon>
        <taxon>Embryophyta</taxon>
        <taxon>Tracheophyta</taxon>
        <taxon>Spermatophyta</taxon>
        <taxon>Magnoliopsida</taxon>
        <taxon>eudicotyledons</taxon>
        <taxon>Gunneridae</taxon>
        <taxon>Pentapetalae</taxon>
        <taxon>asterids</taxon>
        <taxon>lamiids</taxon>
        <taxon>Solanales</taxon>
        <taxon>Solanaceae</taxon>
        <taxon>Solanoideae</taxon>
        <taxon>Capsiceae</taxon>
        <taxon>Capsicum</taxon>
    </lineage>
</organism>
<dbReference type="InterPro" id="IPR045183">
    <property type="entry name" value="Ebi-like"/>
</dbReference>
<dbReference type="STRING" id="4072.A0A1U8EY19"/>
<dbReference type="InterPro" id="IPR019775">
    <property type="entry name" value="WD40_repeat_CS"/>
</dbReference>
<reference evidence="9 10" key="2">
    <citation type="journal article" date="2017" name="Genome Biol.">
        <title>New reference genome sequences of hot pepper reveal the massive evolution of plant disease-resistance genes by retroduplication.</title>
        <authorList>
            <person name="Kim S."/>
            <person name="Park J."/>
            <person name="Yeom S.I."/>
            <person name="Kim Y.M."/>
            <person name="Seo E."/>
            <person name="Kim K.T."/>
            <person name="Kim M.S."/>
            <person name="Lee J.M."/>
            <person name="Cheong K."/>
            <person name="Shin H.S."/>
            <person name="Kim S.B."/>
            <person name="Han K."/>
            <person name="Lee J."/>
            <person name="Park M."/>
            <person name="Lee H.A."/>
            <person name="Lee H.Y."/>
            <person name="Lee Y."/>
            <person name="Oh S."/>
            <person name="Lee J.H."/>
            <person name="Choi E."/>
            <person name="Choi E."/>
            <person name="Lee S.E."/>
            <person name="Jeon J."/>
            <person name="Kim H."/>
            <person name="Choi G."/>
            <person name="Song H."/>
            <person name="Lee J."/>
            <person name="Lee S.C."/>
            <person name="Kwon J.K."/>
            <person name="Lee H.Y."/>
            <person name="Koo N."/>
            <person name="Hong Y."/>
            <person name="Kim R.W."/>
            <person name="Kang W.H."/>
            <person name="Huh J.H."/>
            <person name="Kang B.C."/>
            <person name="Yang T.J."/>
            <person name="Lee Y.H."/>
            <person name="Bennetzen J.L."/>
            <person name="Choi D."/>
        </authorList>
    </citation>
    <scope>NUCLEOTIDE SEQUENCE [LARGE SCALE GENOMIC DNA]</scope>
    <source>
        <strain evidence="10">cv. CM334</strain>
    </source>
</reference>
<feature type="compositionally biased region" description="Basic and acidic residues" evidence="8">
    <location>
        <begin position="214"/>
        <end position="226"/>
    </location>
</feature>
<dbReference type="OrthoDB" id="1367865at2759"/>
<dbReference type="Gene3D" id="1.20.960.30">
    <property type="match status" value="1"/>
</dbReference>
<dbReference type="Gene3D" id="2.130.10.10">
    <property type="entry name" value="YVTN repeat-like/Quinoprotein amine dehydrogenase"/>
    <property type="match status" value="1"/>
</dbReference>
<dbReference type="PROSITE" id="PS00678">
    <property type="entry name" value="WD_REPEATS_1"/>
    <property type="match status" value="2"/>
</dbReference>
<keyword evidence="3" id="KW-0677">Repeat</keyword>
<dbReference type="SMR" id="A0A1U8EY19"/>
<sequence length="603" mass="68363">MVAPLSSDELNYMVFRYLHESGFSHAAFTFGYEAEVNKSTIDGNLVPPGALVKFVQKGIQYLELETNLSNDDTNMDEDFQFLQPFDLITKNVDELQKIIKDKKEKLQKDKPTQNDKANADHERDHEREPAREREKEKQQKEKEREPAREREKEKQHKEKEREPAREREKEKQQKGKELERNRERSEKNKEIEKRKEKEKPREDIMDSEPSGGKEAAEREENRKAGDLEPMDICTVSTSLPYEIPSCDVMVLEGHTSEVFACAWSPEGSLLATGSGDSTARIWTIGDGPCNSAIQSGPSNVVVLKHLKSRANEEIMDVTTIDWNSEGTLLATGSYDGKARIWNRAGELVSTLNKHKGPIFCLKWNKKGDYLLSGSFDKTVVVWDVNDGEWKQQYEFHSGPTLDVDWRNNTYFATSSTDKMIHVCKVGEHRPIKTFSGHQNEVNTIKWTPTGSLLASCSDDHTAKIWSMKQDSCLHDFKGHRKAIYTIEWSPTGAGSSNPNKQLLLASASFDSTVKLWDVELGRLLQNLDGHRQPVYSIAFSPNAEYLASGSLDKCLNIWSVKEAKIVRTYKGGGGIFEVCWNKDGNKVAVSYADNAVCVFDIRL</sequence>
<dbReference type="Gramene" id="PHT66433">
    <property type="protein sequence ID" value="PHT66433"/>
    <property type="gene ID" value="T459_30858"/>
</dbReference>
<feature type="repeat" description="WD" evidence="7">
    <location>
        <begin position="317"/>
        <end position="342"/>
    </location>
</feature>
<dbReference type="KEGG" id="cann:107850959"/>
<evidence type="ECO:0000313" key="9">
    <source>
        <dbReference type="EMBL" id="PHT66433.1"/>
    </source>
</evidence>
<dbReference type="FunFam" id="2.130.10.10:FF:000218">
    <property type="entry name" value="WD40 repeat-containing protein HOS15"/>
    <property type="match status" value="1"/>
</dbReference>
<dbReference type="EMBL" id="AYRZ02000012">
    <property type="protein sequence ID" value="PHT66433.1"/>
    <property type="molecule type" value="Genomic_DNA"/>
</dbReference>
<dbReference type="SUPFAM" id="SSF50978">
    <property type="entry name" value="WD40 repeat-like"/>
    <property type="match status" value="1"/>
</dbReference>
<dbReference type="FunFam" id="1.20.960.30:FF:000001">
    <property type="entry name" value="F-box-like/WD repeat-containing protein TBL1XR1"/>
    <property type="match status" value="1"/>
</dbReference>
<protein>
    <submittedName>
        <fullName evidence="9">F-box-like/WD repeat-containing protein TBL1XR1</fullName>
    </submittedName>
</protein>
<dbReference type="InterPro" id="IPR036322">
    <property type="entry name" value="WD40_repeat_dom_sf"/>
</dbReference>
<proteinExistence type="predicted"/>
<dbReference type="CDD" id="cd00200">
    <property type="entry name" value="WD40"/>
    <property type="match status" value="1"/>
</dbReference>
<dbReference type="GO" id="GO:0000118">
    <property type="term" value="C:histone deacetylase complex"/>
    <property type="evidence" value="ECO:0000318"/>
    <property type="project" value="GO_Central"/>
</dbReference>
<evidence type="ECO:0000256" key="8">
    <source>
        <dbReference type="SAM" id="MobiDB-lite"/>
    </source>
</evidence>
<dbReference type="PANTHER" id="PTHR22846">
    <property type="entry name" value="WD40 REPEAT PROTEIN"/>
    <property type="match status" value="1"/>
</dbReference>
<dbReference type="AlphaFoldDB" id="A0A1U8EY19"/>
<reference evidence="9 10" key="1">
    <citation type="journal article" date="2014" name="Nat. Genet.">
        <title>Genome sequence of the hot pepper provides insights into the evolution of pungency in Capsicum species.</title>
        <authorList>
            <person name="Kim S."/>
            <person name="Park M."/>
            <person name="Yeom S.I."/>
            <person name="Kim Y.M."/>
            <person name="Lee J.M."/>
            <person name="Lee H.A."/>
            <person name="Seo E."/>
            <person name="Choi J."/>
            <person name="Cheong K."/>
            <person name="Kim K.T."/>
            <person name="Jung K."/>
            <person name="Lee G.W."/>
            <person name="Oh S.K."/>
            <person name="Bae C."/>
            <person name="Kim S.B."/>
            <person name="Lee H.Y."/>
            <person name="Kim S.Y."/>
            <person name="Kim M.S."/>
            <person name="Kang B.C."/>
            <person name="Jo Y.D."/>
            <person name="Yang H.B."/>
            <person name="Jeong H.J."/>
            <person name="Kang W.H."/>
            <person name="Kwon J.K."/>
            <person name="Shin C."/>
            <person name="Lim J.Y."/>
            <person name="Park J.H."/>
            <person name="Huh J.H."/>
            <person name="Kim J.S."/>
            <person name="Kim B.D."/>
            <person name="Cohen O."/>
            <person name="Paran I."/>
            <person name="Suh M.C."/>
            <person name="Lee S.B."/>
            <person name="Kim Y.K."/>
            <person name="Shin Y."/>
            <person name="Noh S.J."/>
            <person name="Park J."/>
            <person name="Seo Y.S."/>
            <person name="Kwon S.Y."/>
            <person name="Kim H.A."/>
            <person name="Park J.M."/>
            <person name="Kim H.J."/>
            <person name="Choi S.B."/>
            <person name="Bosland P.W."/>
            <person name="Reeves G."/>
            <person name="Jo S.H."/>
            <person name="Lee B.W."/>
            <person name="Cho H.T."/>
            <person name="Choi H.S."/>
            <person name="Lee M.S."/>
            <person name="Yu Y."/>
            <person name="Do Choi Y."/>
            <person name="Park B.S."/>
            <person name="van Deynze A."/>
            <person name="Ashrafi H."/>
            <person name="Hill T."/>
            <person name="Kim W.T."/>
            <person name="Pai H.S."/>
            <person name="Ahn H.K."/>
            <person name="Yeam I."/>
            <person name="Giovannoni J.J."/>
            <person name="Rose J.K."/>
            <person name="Sorensen I."/>
            <person name="Lee S.J."/>
            <person name="Kim R.W."/>
            <person name="Choi I.Y."/>
            <person name="Choi B.S."/>
            <person name="Lim J.S."/>
            <person name="Lee Y.H."/>
            <person name="Choi D."/>
        </authorList>
    </citation>
    <scope>NUCLEOTIDE SEQUENCE [LARGE SCALE GENOMIC DNA]</scope>
    <source>
        <strain evidence="10">cv. CM334</strain>
    </source>
</reference>
<dbReference type="Pfam" id="PF08513">
    <property type="entry name" value="LisH"/>
    <property type="match status" value="1"/>
</dbReference>
<keyword evidence="6" id="KW-0539">Nucleus</keyword>
<feature type="repeat" description="WD" evidence="7">
    <location>
        <begin position="434"/>
        <end position="475"/>
    </location>
</feature>
<feature type="repeat" description="WD" evidence="7">
    <location>
        <begin position="251"/>
        <end position="292"/>
    </location>
</feature>
<dbReference type="InterPro" id="IPR001680">
    <property type="entry name" value="WD40_rpt"/>
</dbReference>
<evidence type="ECO:0000256" key="2">
    <source>
        <dbReference type="ARBA" id="ARBA00022574"/>
    </source>
</evidence>
<dbReference type="SMART" id="SM00320">
    <property type="entry name" value="WD40"/>
    <property type="match status" value="8"/>
</dbReference>
<keyword evidence="5" id="KW-0804">Transcription</keyword>
<keyword evidence="2 7" id="KW-0853">WD repeat</keyword>
<accession>A0A1U8EY19</accession>
<keyword evidence="10" id="KW-1185">Reference proteome</keyword>
<evidence type="ECO:0000256" key="6">
    <source>
        <dbReference type="ARBA" id="ARBA00023242"/>
    </source>
</evidence>
<dbReference type="Proteomes" id="UP000222542">
    <property type="component" value="Unassembled WGS sequence"/>
</dbReference>
<feature type="region of interest" description="Disordered" evidence="8">
    <location>
        <begin position="103"/>
        <end position="228"/>
    </location>
</feature>
<feature type="repeat" description="WD" evidence="7">
    <location>
        <begin position="351"/>
        <end position="392"/>
    </location>
</feature>
<evidence type="ECO:0000256" key="4">
    <source>
        <dbReference type="ARBA" id="ARBA00023015"/>
    </source>
</evidence>
<evidence type="ECO:0000256" key="1">
    <source>
        <dbReference type="ARBA" id="ARBA00004123"/>
    </source>
</evidence>
<feature type="repeat" description="WD" evidence="7">
    <location>
        <begin position="527"/>
        <end position="568"/>
    </location>
</feature>
<dbReference type="PANTHER" id="PTHR22846:SF67">
    <property type="entry name" value="F-BOX-LIKE_WD REPEAT-CONTAINING PROTEIN TBL1XR1 ISOFORM X1"/>
    <property type="match status" value="1"/>
</dbReference>
<dbReference type="PRINTS" id="PR00320">
    <property type="entry name" value="GPROTEINBRPT"/>
</dbReference>
<dbReference type="InterPro" id="IPR020472">
    <property type="entry name" value="WD40_PAC1"/>
</dbReference>
<dbReference type="SMART" id="SM00667">
    <property type="entry name" value="LisH"/>
    <property type="match status" value="1"/>
</dbReference>
<feature type="compositionally biased region" description="Basic and acidic residues" evidence="8">
    <location>
        <begin position="103"/>
        <end position="204"/>
    </location>
</feature>